<dbReference type="AlphaFoldDB" id="A0A9P6E0R0"/>
<keyword evidence="3" id="KW-1185">Reference proteome</keyword>
<evidence type="ECO:0000256" key="1">
    <source>
        <dbReference type="SAM" id="MobiDB-lite"/>
    </source>
</evidence>
<accession>A0A9P6E0R0</accession>
<dbReference type="Proteomes" id="UP000886523">
    <property type="component" value="Unassembled WGS sequence"/>
</dbReference>
<dbReference type="EMBL" id="MU128925">
    <property type="protein sequence ID" value="KAF9518394.1"/>
    <property type="molecule type" value="Genomic_DNA"/>
</dbReference>
<evidence type="ECO:0000313" key="3">
    <source>
        <dbReference type="Proteomes" id="UP000886523"/>
    </source>
</evidence>
<organism evidence="2 3">
    <name type="scientific">Hydnum rufescens UP504</name>
    <dbReference type="NCBI Taxonomy" id="1448309"/>
    <lineage>
        <taxon>Eukaryota</taxon>
        <taxon>Fungi</taxon>
        <taxon>Dikarya</taxon>
        <taxon>Basidiomycota</taxon>
        <taxon>Agaricomycotina</taxon>
        <taxon>Agaricomycetes</taxon>
        <taxon>Cantharellales</taxon>
        <taxon>Hydnaceae</taxon>
        <taxon>Hydnum</taxon>
    </lineage>
</organism>
<name>A0A9P6E0R0_9AGAM</name>
<protein>
    <submittedName>
        <fullName evidence="2">Uncharacterized protein</fullName>
    </submittedName>
</protein>
<gene>
    <name evidence="2" type="ORF">BS47DRAFT_1338327</name>
</gene>
<proteinExistence type="predicted"/>
<comment type="caution">
    <text evidence="2">The sequence shown here is derived from an EMBL/GenBank/DDBJ whole genome shotgun (WGS) entry which is preliminary data.</text>
</comment>
<reference evidence="2" key="1">
    <citation type="journal article" date="2020" name="Nat. Commun.">
        <title>Large-scale genome sequencing of mycorrhizal fungi provides insights into the early evolution of symbiotic traits.</title>
        <authorList>
            <person name="Miyauchi S."/>
            <person name="Kiss E."/>
            <person name="Kuo A."/>
            <person name="Drula E."/>
            <person name="Kohler A."/>
            <person name="Sanchez-Garcia M."/>
            <person name="Morin E."/>
            <person name="Andreopoulos B."/>
            <person name="Barry K.W."/>
            <person name="Bonito G."/>
            <person name="Buee M."/>
            <person name="Carver A."/>
            <person name="Chen C."/>
            <person name="Cichocki N."/>
            <person name="Clum A."/>
            <person name="Culley D."/>
            <person name="Crous P.W."/>
            <person name="Fauchery L."/>
            <person name="Girlanda M."/>
            <person name="Hayes R.D."/>
            <person name="Keri Z."/>
            <person name="LaButti K."/>
            <person name="Lipzen A."/>
            <person name="Lombard V."/>
            <person name="Magnuson J."/>
            <person name="Maillard F."/>
            <person name="Murat C."/>
            <person name="Nolan M."/>
            <person name="Ohm R.A."/>
            <person name="Pangilinan J."/>
            <person name="Pereira M.F."/>
            <person name="Perotto S."/>
            <person name="Peter M."/>
            <person name="Pfister S."/>
            <person name="Riley R."/>
            <person name="Sitrit Y."/>
            <person name="Stielow J.B."/>
            <person name="Szollosi G."/>
            <person name="Zifcakova L."/>
            <person name="Stursova M."/>
            <person name="Spatafora J.W."/>
            <person name="Tedersoo L."/>
            <person name="Vaario L.M."/>
            <person name="Yamada A."/>
            <person name="Yan M."/>
            <person name="Wang P."/>
            <person name="Xu J."/>
            <person name="Bruns T."/>
            <person name="Baldrian P."/>
            <person name="Vilgalys R."/>
            <person name="Dunand C."/>
            <person name="Henrissat B."/>
            <person name="Grigoriev I.V."/>
            <person name="Hibbett D."/>
            <person name="Nagy L.G."/>
            <person name="Martin F.M."/>
        </authorList>
    </citation>
    <scope>NUCLEOTIDE SEQUENCE</scope>
    <source>
        <strain evidence="2">UP504</strain>
    </source>
</reference>
<feature type="region of interest" description="Disordered" evidence="1">
    <location>
        <begin position="23"/>
        <end position="52"/>
    </location>
</feature>
<evidence type="ECO:0000313" key="2">
    <source>
        <dbReference type="EMBL" id="KAF9518394.1"/>
    </source>
</evidence>
<sequence>MPTIPSLNHVHKVLIKFPKRIPASGTHIPRAHPSAPRREIGASRISSPPTKARHPGQFTYAGFWEAPPRFWNTLPIGEAEIEAIETGGGSSLR</sequence>